<dbReference type="GO" id="GO:0016740">
    <property type="term" value="F:transferase activity"/>
    <property type="evidence" value="ECO:0007669"/>
    <property type="project" value="UniProtKB-KW"/>
</dbReference>
<dbReference type="AlphaFoldDB" id="A0A1H0W2U2"/>
<keyword evidence="1" id="KW-0472">Membrane</keyword>
<name>A0A1H0W2U2_9BACT</name>
<sequence>MISSELRYVLVFLAALFGSLFIIPKLIGIATRIGLIDHPNARKVHTTPRPLVGGIGMT</sequence>
<keyword evidence="2" id="KW-0808">Transferase</keyword>
<evidence type="ECO:0000313" key="2">
    <source>
        <dbReference type="EMBL" id="SDP84858.1"/>
    </source>
</evidence>
<dbReference type="EMBL" id="FNJI01000089">
    <property type="protein sequence ID" value="SDP84858.1"/>
    <property type="molecule type" value="Genomic_DNA"/>
</dbReference>
<keyword evidence="1" id="KW-0812">Transmembrane</keyword>
<evidence type="ECO:0000313" key="3">
    <source>
        <dbReference type="Proteomes" id="UP000199073"/>
    </source>
</evidence>
<feature type="transmembrane region" description="Helical" evidence="1">
    <location>
        <begin position="6"/>
        <end position="23"/>
    </location>
</feature>
<feature type="non-terminal residue" evidence="2">
    <location>
        <position position="58"/>
    </location>
</feature>
<gene>
    <name evidence="2" type="ORF">SAMN05660330_04386</name>
</gene>
<accession>A0A1H0W2U2</accession>
<dbReference type="STRING" id="91360.SAMN05660330_04386"/>
<reference evidence="2 3" key="1">
    <citation type="submission" date="2016-10" db="EMBL/GenBank/DDBJ databases">
        <authorList>
            <person name="de Groot N.N."/>
        </authorList>
    </citation>
    <scope>NUCLEOTIDE SEQUENCE [LARGE SCALE GENOMIC DNA]</scope>
    <source>
        <strain evidence="2 3">DSM 12130</strain>
    </source>
</reference>
<proteinExistence type="predicted"/>
<dbReference type="Proteomes" id="UP000199073">
    <property type="component" value="Unassembled WGS sequence"/>
</dbReference>
<organism evidence="2 3">
    <name type="scientific">Desulforhopalus singaporensis</name>
    <dbReference type="NCBI Taxonomy" id="91360"/>
    <lineage>
        <taxon>Bacteria</taxon>
        <taxon>Pseudomonadati</taxon>
        <taxon>Thermodesulfobacteriota</taxon>
        <taxon>Desulfobulbia</taxon>
        <taxon>Desulfobulbales</taxon>
        <taxon>Desulfocapsaceae</taxon>
        <taxon>Desulforhopalus</taxon>
    </lineage>
</organism>
<evidence type="ECO:0000256" key="1">
    <source>
        <dbReference type="SAM" id="Phobius"/>
    </source>
</evidence>
<keyword evidence="1" id="KW-1133">Transmembrane helix</keyword>
<protein>
    <submittedName>
        <fullName evidence="2">UDP-GlcNAc:undecaprenyl-phosphate GlcNAc-1-phosphate transferase</fullName>
    </submittedName>
</protein>
<keyword evidence="3" id="KW-1185">Reference proteome</keyword>